<evidence type="ECO:0000313" key="2">
    <source>
        <dbReference type="Proteomes" id="UP000054988"/>
    </source>
</evidence>
<proteinExistence type="predicted"/>
<comment type="caution">
    <text evidence="1">The sequence shown here is derived from an EMBL/GenBank/DDBJ whole genome shotgun (WGS) entry which is preliminary data.</text>
</comment>
<dbReference type="EMBL" id="LATX01001685">
    <property type="protein sequence ID" value="KTB39362.1"/>
    <property type="molecule type" value="Genomic_DNA"/>
</dbReference>
<name>A0A0W0FSW3_MONRR</name>
<dbReference type="AlphaFoldDB" id="A0A0W0FSW3"/>
<dbReference type="Proteomes" id="UP000054988">
    <property type="component" value="Unassembled WGS sequence"/>
</dbReference>
<gene>
    <name evidence="1" type="ORF">WG66_8067</name>
</gene>
<evidence type="ECO:0000313" key="1">
    <source>
        <dbReference type="EMBL" id="KTB39362.1"/>
    </source>
</evidence>
<reference evidence="1 2" key="1">
    <citation type="submission" date="2015-12" db="EMBL/GenBank/DDBJ databases">
        <title>Draft genome sequence of Moniliophthora roreri, the causal agent of frosty pod rot of cacao.</title>
        <authorList>
            <person name="Aime M.C."/>
            <person name="Diaz-Valderrama J.R."/>
            <person name="Kijpornyongpan T."/>
            <person name="Phillips-Mora W."/>
        </authorList>
    </citation>
    <scope>NUCLEOTIDE SEQUENCE [LARGE SCALE GENOMIC DNA]</scope>
    <source>
        <strain evidence="1 2">MCA 2952</strain>
    </source>
</reference>
<sequence length="188" mass="20877">MVLMVVVEQKPGKFCIVINHSFLKPLSGTSHKKPPPPSSETIIVPELTSINPLIDSDCYPCKWGTFSECYLLVADAPLGTEAAVFNVDAAFSLMIDSLVHLDQALNFGVASSPSIWGQVADVMADIYLQHGVQALIKWVDNFMFFWFPSHSVNGTYEYPYNADLIWGIADQLGWPWAPDKFKPFTGSF</sequence>
<accession>A0A0W0FSW3</accession>
<organism evidence="1 2">
    <name type="scientific">Moniliophthora roreri</name>
    <name type="common">Frosty pod rot fungus</name>
    <name type="synonym">Monilia roreri</name>
    <dbReference type="NCBI Taxonomy" id="221103"/>
    <lineage>
        <taxon>Eukaryota</taxon>
        <taxon>Fungi</taxon>
        <taxon>Dikarya</taxon>
        <taxon>Basidiomycota</taxon>
        <taxon>Agaricomycotina</taxon>
        <taxon>Agaricomycetes</taxon>
        <taxon>Agaricomycetidae</taxon>
        <taxon>Agaricales</taxon>
        <taxon>Marasmiineae</taxon>
        <taxon>Marasmiaceae</taxon>
        <taxon>Moniliophthora</taxon>
    </lineage>
</organism>
<protein>
    <submittedName>
        <fullName evidence="1">Uncharacterized protein</fullName>
    </submittedName>
</protein>